<dbReference type="PROSITE" id="PS50097">
    <property type="entry name" value="BTB"/>
    <property type="match status" value="1"/>
</dbReference>
<dbReference type="EMBL" id="JAZHXI010000015">
    <property type="protein sequence ID" value="KAL2063642.1"/>
    <property type="molecule type" value="Genomic_DNA"/>
</dbReference>
<evidence type="ECO:0000259" key="2">
    <source>
        <dbReference type="PROSITE" id="PS50097"/>
    </source>
</evidence>
<evidence type="ECO:0000313" key="3">
    <source>
        <dbReference type="EMBL" id="KAL2063642.1"/>
    </source>
</evidence>
<feature type="region of interest" description="Disordered" evidence="1">
    <location>
        <begin position="246"/>
        <end position="265"/>
    </location>
</feature>
<organism evidence="3 4">
    <name type="scientific">Oculimacula yallundae</name>
    <dbReference type="NCBI Taxonomy" id="86028"/>
    <lineage>
        <taxon>Eukaryota</taxon>
        <taxon>Fungi</taxon>
        <taxon>Dikarya</taxon>
        <taxon>Ascomycota</taxon>
        <taxon>Pezizomycotina</taxon>
        <taxon>Leotiomycetes</taxon>
        <taxon>Helotiales</taxon>
        <taxon>Ploettnerulaceae</taxon>
        <taxon>Oculimacula</taxon>
    </lineage>
</organism>
<dbReference type="InterPro" id="IPR000210">
    <property type="entry name" value="BTB/POZ_dom"/>
</dbReference>
<dbReference type="PANTHER" id="PTHR38119:SF1">
    <property type="entry name" value="BTB DOMAIN-CONTAINING PROTEIN"/>
    <property type="match status" value="1"/>
</dbReference>
<dbReference type="PANTHER" id="PTHR38119">
    <property type="entry name" value="BTB DOMAIN-CONTAINING PROTEIN-RELATED"/>
    <property type="match status" value="1"/>
</dbReference>
<name>A0ABR4C1R3_9HELO</name>
<feature type="domain" description="BTB" evidence="2">
    <location>
        <begin position="24"/>
        <end position="55"/>
    </location>
</feature>
<dbReference type="Proteomes" id="UP001595075">
    <property type="component" value="Unassembled WGS sequence"/>
</dbReference>
<sequence>MPPPTKKQKTSDSIVFVTTGGLKPDTLLNVLGQEFQVHSFLLKAHSAFFAKFLDSVDKRSVSKPASGKGNDNFQYEWISMIDDDKKGWHLIAKQDQDQRNADDLLRSYKGNVRHESECFRVLLCAIYGQIYDLPYKGIDSLVLLVSLADYYQCLPSLSRTINNSLLGSLQRAEVIWRYPSKVMLLAAKIRNKLVFTEALIHTAGNLDIEQARNPTHISEPKIEQIVRNAQNALMAEVLRTQQILAAARRDPNESQEERDRLSSSMSRNLTPLLSSYYRDIQEDGPWKFNHYEIDTILYDLLTSKLVFCPSIRAGDEEWENHFFCLEISDEDLPTANTHFLLAGLQIVCFSNKFPKMLWGHS</sequence>
<proteinExistence type="predicted"/>
<evidence type="ECO:0000256" key="1">
    <source>
        <dbReference type="SAM" id="MobiDB-lite"/>
    </source>
</evidence>
<dbReference type="SUPFAM" id="SSF54695">
    <property type="entry name" value="POZ domain"/>
    <property type="match status" value="1"/>
</dbReference>
<feature type="compositionally biased region" description="Basic and acidic residues" evidence="1">
    <location>
        <begin position="247"/>
        <end position="261"/>
    </location>
</feature>
<comment type="caution">
    <text evidence="3">The sequence shown here is derived from an EMBL/GenBank/DDBJ whole genome shotgun (WGS) entry which is preliminary data.</text>
</comment>
<keyword evidence="4" id="KW-1185">Reference proteome</keyword>
<gene>
    <name evidence="3" type="ORF">VTL71DRAFT_5447</name>
</gene>
<dbReference type="Gene3D" id="3.30.710.10">
    <property type="entry name" value="Potassium Channel Kv1.1, Chain A"/>
    <property type="match status" value="1"/>
</dbReference>
<accession>A0ABR4C1R3</accession>
<evidence type="ECO:0000313" key="4">
    <source>
        <dbReference type="Proteomes" id="UP001595075"/>
    </source>
</evidence>
<protein>
    <recommendedName>
        <fullName evidence="2">BTB domain-containing protein</fullName>
    </recommendedName>
</protein>
<dbReference type="InterPro" id="IPR011333">
    <property type="entry name" value="SKP1/BTB/POZ_sf"/>
</dbReference>
<reference evidence="3 4" key="1">
    <citation type="journal article" date="2024" name="Commun. Biol.">
        <title>Comparative genomic analysis of thermophilic fungi reveals convergent evolutionary adaptations and gene losses.</title>
        <authorList>
            <person name="Steindorff A.S."/>
            <person name="Aguilar-Pontes M.V."/>
            <person name="Robinson A.J."/>
            <person name="Andreopoulos B."/>
            <person name="LaButti K."/>
            <person name="Kuo A."/>
            <person name="Mondo S."/>
            <person name="Riley R."/>
            <person name="Otillar R."/>
            <person name="Haridas S."/>
            <person name="Lipzen A."/>
            <person name="Grimwood J."/>
            <person name="Schmutz J."/>
            <person name="Clum A."/>
            <person name="Reid I.D."/>
            <person name="Moisan M.C."/>
            <person name="Butler G."/>
            <person name="Nguyen T.T.M."/>
            <person name="Dewar K."/>
            <person name="Conant G."/>
            <person name="Drula E."/>
            <person name="Henrissat B."/>
            <person name="Hansel C."/>
            <person name="Singer S."/>
            <person name="Hutchinson M.I."/>
            <person name="de Vries R.P."/>
            <person name="Natvig D.O."/>
            <person name="Powell A.J."/>
            <person name="Tsang A."/>
            <person name="Grigoriev I.V."/>
        </authorList>
    </citation>
    <scope>NUCLEOTIDE SEQUENCE [LARGE SCALE GENOMIC DNA]</scope>
    <source>
        <strain evidence="3 4">CBS 494.80</strain>
    </source>
</reference>